<keyword evidence="1" id="KW-0472">Membrane</keyword>
<dbReference type="Proteomes" id="UP000008043">
    <property type="component" value="Chromosome"/>
</dbReference>
<dbReference type="AlphaFoldDB" id="K4R1X6"/>
<dbReference type="eggNOG" id="ENOG5031U1J">
    <property type="taxonomic scope" value="Bacteria"/>
</dbReference>
<proteinExistence type="predicted"/>
<dbReference type="PATRIC" id="fig|1214101.3.peg.5986"/>
<protein>
    <recommendedName>
        <fullName evidence="4">DUF3068 domain-containing protein</fullName>
    </recommendedName>
</protein>
<accession>K4R1X6</accession>
<dbReference type="InterPro" id="IPR021424">
    <property type="entry name" value="PorA"/>
</dbReference>
<reference evidence="2 3" key="1">
    <citation type="journal article" date="2012" name="J. Bacteriol.">
        <title>Genome sequence of the bacterium Streptomyces davawensis JCM 4913 and heterologous production of the unique antibiotic roseoflavin.</title>
        <authorList>
            <person name="Jankowitsch F."/>
            <person name="Schwarz J."/>
            <person name="Ruckert C."/>
            <person name="Gust B."/>
            <person name="Szczepanowski R."/>
            <person name="Blom J."/>
            <person name="Pelzer S."/>
            <person name="Kalinowski J."/>
            <person name="Mack M."/>
        </authorList>
    </citation>
    <scope>NUCLEOTIDE SEQUENCE [LARGE SCALE GENOMIC DNA]</scope>
    <source>
        <strain evidence="3">DSM 101723 / JCM 4913 / KCC S-0913 / 768</strain>
    </source>
</reference>
<evidence type="ECO:0000313" key="2">
    <source>
        <dbReference type="EMBL" id="CCK30281.1"/>
    </source>
</evidence>
<sequence>MRRTASPFSLIVLGFGTFLLVLAPMLAWYVEPRAAVNPIDIDTTAVYKGTGSVFDTDKIATVPDQTITVTQRVRGNVAESEDSGNAVWDVITTVDTDKSLPAEDPHDALDYVPHRWVMDRESTRPVHCCEEKPYIEGEAYLKFPFDVQKRDYRWWDNTLRGVITMRYQDTKKIQGYTGYRFTATVPATKTGTRLVPGRLVGLEDTPQVLAEEWYANHGLELVVDQATGRVLYAQTGPRRTLRAPGADKDAAVLLDSRKIAFTTATQKEAVDQAEQDSGQLRLVGRTLPIGAGVIGFVLVVTGIVLVVRGRQRPGSSELPQPSLTM</sequence>
<name>K4R1X6_STRDJ</name>
<keyword evidence="1" id="KW-1133">Transmembrane helix</keyword>
<keyword evidence="3" id="KW-1185">Reference proteome</keyword>
<dbReference type="KEGG" id="sdv:BN159_5902"/>
<evidence type="ECO:0008006" key="4">
    <source>
        <dbReference type="Google" id="ProtNLM"/>
    </source>
</evidence>
<evidence type="ECO:0000313" key="3">
    <source>
        <dbReference type="Proteomes" id="UP000008043"/>
    </source>
</evidence>
<evidence type="ECO:0000256" key="1">
    <source>
        <dbReference type="SAM" id="Phobius"/>
    </source>
</evidence>
<dbReference type="HOGENOM" id="CLU_045231_0_0_11"/>
<dbReference type="STRING" id="1214101.BN159_5902"/>
<dbReference type="Pfam" id="PF11271">
    <property type="entry name" value="PorA"/>
    <property type="match status" value="1"/>
</dbReference>
<keyword evidence="1" id="KW-0812">Transmembrane</keyword>
<feature type="transmembrane region" description="Helical" evidence="1">
    <location>
        <begin position="287"/>
        <end position="307"/>
    </location>
</feature>
<dbReference type="EMBL" id="HE971709">
    <property type="protein sequence ID" value="CCK30281.1"/>
    <property type="molecule type" value="Genomic_DNA"/>
</dbReference>
<gene>
    <name evidence="2" type="ORF">BN159_5902</name>
</gene>
<organism evidence="2 3">
    <name type="scientific">Streptomyces davaonensis (strain DSM 101723 / JCM 4913 / KCC S-0913 / 768)</name>
    <dbReference type="NCBI Taxonomy" id="1214101"/>
    <lineage>
        <taxon>Bacteria</taxon>
        <taxon>Bacillati</taxon>
        <taxon>Actinomycetota</taxon>
        <taxon>Actinomycetes</taxon>
        <taxon>Kitasatosporales</taxon>
        <taxon>Streptomycetaceae</taxon>
        <taxon>Streptomyces</taxon>
    </lineage>
</organism>
<dbReference type="OrthoDB" id="153031at2"/>
<dbReference type="RefSeq" id="WP_015660617.1">
    <property type="nucleotide sequence ID" value="NC_020504.1"/>
</dbReference>